<reference evidence="1 2" key="1">
    <citation type="journal article" date="2019" name="Int. J. Syst. Evol. Microbiol.">
        <title>The Global Catalogue of Microorganisms (GCM) 10K type strain sequencing project: providing services to taxonomists for standard genome sequencing and annotation.</title>
        <authorList>
            <consortium name="The Broad Institute Genomics Platform"/>
            <consortium name="The Broad Institute Genome Sequencing Center for Infectious Disease"/>
            <person name="Wu L."/>
            <person name="Ma J."/>
        </authorList>
    </citation>
    <scope>NUCLEOTIDE SEQUENCE [LARGE SCALE GENOMIC DNA]</scope>
    <source>
        <strain evidence="1 2">JCM 14546</strain>
    </source>
</reference>
<proteinExistence type="predicted"/>
<protein>
    <submittedName>
        <fullName evidence="1">DUF2617 family protein</fullName>
    </submittedName>
</protein>
<name>A0ABN2T5Z1_9MICO</name>
<gene>
    <name evidence="1" type="ORF">GCM10009755_03310</name>
</gene>
<dbReference type="InterPro" id="IPR024486">
    <property type="entry name" value="DUF2617"/>
</dbReference>
<dbReference type="EMBL" id="BAAANO010000004">
    <property type="protein sequence ID" value="GAA1999189.1"/>
    <property type="molecule type" value="Genomic_DNA"/>
</dbReference>
<organism evidence="1 2">
    <name type="scientific">Brevibacterium samyangense</name>
    <dbReference type="NCBI Taxonomy" id="366888"/>
    <lineage>
        <taxon>Bacteria</taxon>
        <taxon>Bacillati</taxon>
        <taxon>Actinomycetota</taxon>
        <taxon>Actinomycetes</taxon>
        <taxon>Micrococcales</taxon>
        <taxon>Brevibacteriaceae</taxon>
        <taxon>Brevibacterium</taxon>
    </lineage>
</organism>
<dbReference type="RefSeq" id="WP_344306385.1">
    <property type="nucleotide sequence ID" value="NZ_BAAANO010000004.1"/>
</dbReference>
<comment type="caution">
    <text evidence="1">The sequence shown here is derived from an EMBL/GenBank/DDBJ whole genome shotgun (WGS) entry which is preliminary data.</text>
</comment>
<dbReference type="Proteomes" id="UP001500755">
    <property type="component" value="Unassembled WGS sequence"/>
</dbReference>
<sequence length="213" mass="21930">MFTADVPFADTSAADLAFSRGAGRLPAICSTTVPLGGNRMLELVVIGSSHQVIVSENGTDVFVETLACLPPVGSRHQPGAPVAEAPFREHIGPGPEGWGRHSFVAGVDHPAADEFLAQVERIVRAAEAAPYSAIAAFPGEEGAVTALALDTDPAPTGAPLRWRTWHCYPQHSEIVYSASTLGAATAAVPPATPDGSGVVLRSAAAHHVLEASA</sequence>
<accession>A0ABN2T5Z1</accession>
<dbReference type="Pfam" id="PF10936">
    <property type="entry name" value="DUF2617"/>
    <property type="match status" value="1"/>
</dbReference>
<keyword evidence="2" id="KW-1185">Reference proteome</keyword>
<evidence type="ECO:0000313" key="1">
    <source>
        <dbReference type="EMBL" id="GAA1999189.1"/>
    </source>
</evidence>
<evidence type="ECO:0000313" key="2">
    <source>
        <dbReference type="Proteomes" id="UP001500755"/>
    </source>
</evidence>